<evidence type="ECO:0000256" key="13">
    <source>
        <dbReference type="PROSITE-ProRule" id="PRU00452"/>
    </source>
</evidence>
<evidence type="ECO:0000256" key="3">
    <source>
        <dbReference type="ARBA" id="ARBA00008212"/>
    </source>
</evidence>
<dbReference type="UniPathway" id="UPA00886"/>
<dbReference type="CDD" id="cd16651">
    <property type="entry name" value="SPL-RING_NSE2"/>
    <property type="match status" value="1"/>
</dbReference>
<dbReference type="STRING" id="1661398.A0A482W256"/>
<comment type="pathway">
    <text evidence="2">Protein modification; protein sumoylation.</text>
</comment>
<keyword evidence="9" id="KW-0862">Zinc</keyword>
<sequence length="229" mass="26625">MTQANRQANLLNDCINSLKLWKELIETHLVGDEKSGELKHLEEIVKDCCSIDFNASKCSEACQDVVDHFNSDSADTNVDIEELYREKLANKQTSFNDNYQQQKIWKEIFNVTDDYDVEEVEQATNQNEQKTEYEEMQDSIFYSNVFTPPVDPISKMIIKDPYKNRTCGHVYEYKFILQYIKSMKNKAKCPYMGCGNRNITVAELVQDNDTKNKIKEYIKTNSTQSSDDD</sequence>
<dbReference type="GO" id="GO:0016925">
    <property type="term" value="P:protein sumoylation"/>
    <property type="evidence" value="ECO:0007669"/>
    <property type="project" value="UniProtKB-UniPathway"/>
</dbReference>
<keyword evidence="16" id="KW-1185">Reference proteome</keyword>
<dbReference type="PANTHER" id="PTHR21330">
    <property type="entry name" value="E3 SUMO-PROTEIN LIGASE NSE2"/>
    <property type="match status" value="1"/>
</dbReference>
<comment type="similarity">
    <text evidence="3">Belongs to the NSE2 family.</text>
</comment>
<evidence type="ECO:0000256" key="11">
    <source>
        <dbReference type="ARBA" id="ARBA00031731"/>
    </source>
</evidence>
<evidence type="ECO:0000256" key="2">
    <source>
        <dbReference type="ARBA" id="ARBA00004718"/>
    </source>
</evidence>
<dbReference type="OrthoDB" id="26899at2759"/>
<keyword evidence="7 13" id="KW-0863">Zinc-finger</keyword>
<dbReference type="Pfam" id="PF11789">
    <property type="entry name" value="zf-Nse"/>
    <property type="match status" value="1"/>
</dbReference>
<proteinExistence type="inferred from homology"/>
<dbReference type="GO" id="GO:0000724">
    <property type="term" value="P:double-strand break repair via homologous recombination"/>
    <property type="evidence" value="ECO:0007669"/>
    <property type="project" value="InterPro"/>
</dbReference>
<evidence type="ECO:0000256" key="10">
    <source>
        <dbReference type="ARBA" id="ARBA00023242"/>
    </source>
</evidence>
<evidence type="ECO:0000256" key="1">
    <source>
        <dbReference type="ARBA" id="ARBA00004123"/>
    </source>
</evidence>
<dbReference type="InterPro" id="IPR026846">
    <property type="entry name" value="Nse2(Mms21)"/>
</dbReference>
<keyword evidence="10" id="KW-0539">Nucleus</keyword>
<dbReference type="InterPro" id="IPR004181">
    <property type="entry name" value="Znf_MIZ"/>
</dbReference>
<evidence type="ECO:0000256" key="4">
    <source>
        <dbReference type="ARBA" id="ARBA00020923"/>
    </source>
</evidence>
<evidence type="ECO:0000259" key="14">
    <source>
        <dbReference type="PROSITE" id="PS51044"/>
    </source>
</evidence>
<reference evidence="15 16" key="1">
    <citation type="submission" date="2017-03" db="EMBL/GenBank/DDBJ databases">
        <title>Genome of the blue death feigning beetle - Asbolus verrucosus.</title>
        <authorList>
            <person name="Rider S.D."/>
        </authorList>
    </citation>
    <scope>NUCLEOTIDE SEQUENCE [LARGE SCALE GENOMIC DNA]</scope>
    <source>
        <strain evidence="15">Butters</strain>
        <tissue evidence="15">Head and leg muscle</tissue>
    </source>
</reference>
<feature type="domain" description="SP-RING-type" evidence="14">
    <location>
        <begin position="131"/>
        <end position="219"/>
    </location>
</feature>
<evidence type="ECO:0000313" key="16">
    <source>
        <dbReference type="Proteomes" id="UP000292052"/>
    </source>
</evidence>
<keyword evidence="5" id="KW-0808">Transferase</keyword>
<dbReference type="InterPro" id="IPR013083">
    <property type="entry name" value="Znf_RING/FYVE/PHD"/>
</dbReference>
<dbReference type="GO" id="GO:0005634">
    <property type="term" value="C:nucleus"/>
    <property type="evidence" value="ECO:0007669"/>
    <property type="project" value="UniProtKB-SubCell"/>
</dbReference>
<evidence type="ECO:0000256" key="5">
    <source>
        <dbReference type="ARBA" id="ARBA00022679"/>
    </source>
</evidence>
<evidence type="ECO:0000256" key="6">
    <source>
        <dbReference type="ARBA" id="ARBA00022723"/>
    </source>
</evidence>
<dbReference type="GO" id="GO:0061665">
    <property type="term" value="F:SUMO ligase activity"/>
    <property type="evidence" value="ECO:0007669"/>
    <property type="project" value="TreeGrafter"/>
</dbReference>
<dbReference type="PROSITE" id="PS51044">
    <property type="entry name" value="ZF_SP_RING"/>
    <property type="match status" value="1"/>
</dbReference>
<evidence type="ECO:0000313" key="15">
    <source>
        <dbReference type="EMBL" id="RZC38727.1"/>
    </source>
</evidence>
<evidence type="ECO:0000256" key="7">
    <source>
        <dbReference type="ARBA" id="ARBA00022771"/>
    </source>
</evidence>
<dbReference type="GO" id="GO:0030915">
    <property type="term" value="C:Smc5-Smc6 complex"/>
    <property type="evidence" value="ECO:0007669"/>
    <property type="project" value="InterPro"/>
</dbReference>
<dbReference type="GO" id="GO:0008270">
    <property type="term" value="F:zinc ion binding"/>
    <property type="evidence" value="ECO:0007669"/>
    <property type="project" value="UniProtKB-KW"/>
</dbReference>
<gene>
    <name evidence="15" type="ORF">BDFB_003828</name>
</gene>
<comment type="subcellular location">
    <subcellularLocation>
        <location evidence="1">Nucleus</location>
    </subcellularLocation>
</comment>
<dbReference type="EMBL" id="QDEB01040625">
    <property type="protein sequence ID" value="RZC38727.1"/>
    <property type="molecule type" value="Genomic_DNA"/>
</dbReference>
<evidence type="ECO:0000256" key="9">
    <source>
        <dbReference type="ARBA" id="ARBA00022833"/>
    </source>
</evidence>
<protein>
    <recommendedName>
        <fullName evidence="4">E3 SUMO-protein ligase NSE2</fullName>
    </recommendedName>
    <alternativeName>
        <fullName evidence="11">E3 SUMO-protein transferase NSE2</fullName>
    </alternativeName>
    <alternativeName>
        <fullName evidence="12">Non-structural maintenance of chromosomes element 2 homolog</fullName>
    </alternativeName>
</protein>
<accession>A0A482W256</accession>
<name>A0A482W256_ASBVE</name>
<keyword evidence="8" id="KW-0833">Ubl conjugation pathway</keyword>
<organism evidence="15 16">
    <name type="scientific">Asbolus verrucosus</name>
    <name type="common">Desert ironclad beetle</name>
    <dbReference type="NCBI Taxonomy" id="1661398"/>
    <lineage>
        <taxon>Eukaryota</taxon>
        <taxon>Metazoa</taxon>
        <taxon>Ecdysozoa</taxon>
        <taxon>Arthropoda</taxon>
        <taxon>Hexapoda</taxon>
        <taxon>Insecta</taxon>
        <taxon>Pterygota</taxon>
        <taxon>Neoptera</taxon>
        <taxon>Endopterygota</taxon>
        <taxon>Coleoptera</taxon>
        <taxon>Polyphaga</taxon>
        <taxon>Cucujiformia</taxon>
        <taxon>Tenebrionidae</taxon>
        <taxon>Pimeliinae</taxon>
        <taxon>Asbolus</taxon>
    </lineage>
</organism>
<comment type="caution">
    <text evidence="15">The sequence shown here is derived from an EMBL/GenBank/DDBJ whole genome shotgun (WGS) entry which is preliminary data.</text>
</comment>
<evidence type="ECO:0000256" key="12">
    <source>
        <dbReference type="ARBA" id="ARBA00032533"/>
    </source>
</evidence>
<dbReference type="Proteomes" id="UP000292052">
    <property type="component" value="Unassembled WGS sequence"/>
</dbReference>
<dbReference type="Gene3D" id="3.30.40.10">
    <property type="entry name" value="Zinc/RING finger domain, C3HC4 (zinc finger)"/>
    <property type="match status" value="1"/>
</dbReference>
<dbReference type="SUPFAM" id="SSF57850">
    <property type="entry name" value="RING/U-box"/>
    <property type="match status" value="1"/>
</dbReference>
<dbReference type="AlphaFoldDB" id="A0A482W256"/>
<keyword evidence="6" id="KW-0479">Metal-binding</keyword>
<dbReference type="PANTHER" id="PTHR21330:SF1">
    <property type="entry name" value="E3 SUMO-PROTEIN LIGASE NSE2"/>
    <property type="match status" value="1"/>
</dbReference>
<evidence type="ECO:0000256" key="8">
    <source>
        <dbReference type="ARBA" id="ARBA00022786"/>
    </source>
</evidence>